<dbReference type="OrthoDB" id="7133at10239"/>
<dbReference type="EMBL" id="KM051843">
    <property type="protein sequence ID" value="AII28131.1"/>
    <property type="molecule type" value="Genomic_DNA"/>
</dbReference>
<dbReference type="KEGG" id="vg:20283517"/>
<sequence length="265" mass="30689">MILYNRDKQDFDTEIAVIYLEAPIHRRDVPEWFEMRECEANNLELYSEIPIIEVDEDLFDLLPLMTDTVPLAITEIVDYKAVEEDFGHRSSDFVAVCGDQALVFAVKQSKYAPNVMAIRSVGRVSPELEEKFVALSKKNNSKVHSVDTSGFKVSDFLPPADIGLTRREKEMKEILMSAMTLLSQEGYSRSAVEYFFHDLYPNMHKYQEEVNTQTKEDLLEDMISYLAEGWDSQHEEFGDELIKFVDSDLFEEWEELRSVNKDVVV</sequence>
<dbReference type="Proteomes" id="UP000028664">
    <property type="component" value="Segment"/>
</dbReference>
<name>A0A076G7M9_9CAUD</name>
<accession>A0A076G7M9</accession>
<reference evidence="1 2" key="1">
    <citation type="submission" date="2014-06" db="EMBL/GenBank/DDBJ databases">
        <title>Bioinformatic genomic analysis of Bacillus phage Bobb.</title>
        <authorList>
            <person name="Lewis H.M.N."/>
            <person name="Temple L."/>
            <person name="Barth R.N."/>
            <person name="Bowles K.M."/>
            <person name="Churchin D.I."/>
            <person name="Scott-Croshaw C."/>
            <person name="Glasgow G.H."/>
            <person name="Gloe M.W."/>
            <person name="McGough T.M."/>
            <person name="Nutbrown S.A."/>
            <person name="Romulus S.R."/>
            <person name="Sanders K.A.M."/>
            <person name="Diachok C.R."/>
            <person name="Serigano J.P."/>
            <person name="Shin D."/>
            <person name="Suresh M.H."/>
            <person name="Conner A.R.N."/>
            <person name="Korba R.M."/>
            <person name="Livermore R.J."/>
            <person name="Rohlf M.B."/>
            <person name="Utterback S.D."/>
            <person name="Wilson V.E."/>
        </authorList>
    </citation>
    <scope>NUCLEOTIDE SEQUENCE [LARGE SCALE GENOMIC DNA]</scope>
</reference>
<protein>
    <submittedName>
        <fullName evidence="1">Uncharacterized protein</fullName>
    </submittedName>
</protein>
<keyword evidence="2" id="KW-1185">Reference proteome</keyword>
<evidence type="ECO:0000313" key="1">
    <source>
        <dbReference type="EMBL" id="AII28131.1"/>
    </source>
</evidence>
<evidence type="ECO:0000313" key="2">
    <source>
        <dbReference type="Proteomes" id="UP000028664"/>
    </source>
</evidence>
<proteinExistence type="predicted"/>
<dbReference type="Pfam" id="PF12227">
    <property type="entry name" value="DUF3603"/>
    <property type="match status" value="1"/>
</dbReference>
<organism evidence="1 2">
    <name type="scientific">Bacillus phage Bobb</name>
    <dbReference type="NCBI Taxonomy" id="1527469"/>
    <lineage>
        <taxon>Viruses</taxon>
        <taxon>Duplodnaviria</taxon>
        <taxon>Heunggongvirae</taxon>
        <taxon>Uroviricota</taxon>
        <taxon>Caudoviricetes</taxon>
        <taxon>Herelleviridae</taxon>
        <taxon>Bastillevirinae</taxon>
        <taxon>Agatevirus</taxon>
        <taxon>Agatevirus bobb</taxon>
    </lineage>
</organism>
<dbReference type="GeneID" id="20283517"/>
<dbReference type="RefSeq" id="YP_009056499.1">
    <property type="nucleotide sequence ID" value="NC_024792.1"/>
</dbReference>
<dbReference type="InterPro" id="IPR020909">
    <property type="entry name" value="UPF0736"/>
</dbReference>